<dbReference type="NCBIfam" id="NF004953">
    <property type="entry name" value="PRK06299.1-3"/>
    <property type="match status" value="1"/>
</dbReference>
<dbReference type="CDD" id="cd05687">
    <property type="entry name" value="S1_RPS1_repeat_ec1_hs1"/>
    <property type="match status" value="1"/>
</dbReference>
<dbReference type="GO" id="GO:0006412">
    <property type="term" value="P:translation"/>
    <property type="evidence" value="ECO:0007669"/>
    <property type="project" value="InterPro"/>
</dbReference>
<dbReference type="SMART" id="SM00316">
    <property type="entry name" value="S1"/>
    <property type="match status" value="6"/>
</dbReference>
<evidence type="ECO:0000256" key="4">
    <source>
        <dbReference type="ARBA" id="ARBA00022980"/>
    </source>
</evidence>
<accession>A0A4V2JAG6</accession>
<dbReference type="InterPro" id="IPR000110">
    <property type="entry name" value="Ribosomal_bS1"/>
</dbReference>
<dbReference type="EMBL" id="SIRT01000001">
    <property type="protein sequence ID" value="TBN06656.1"/>
    <property type="molecule type" value="Genomic_DNA"/>
</dbReference>
<dbReference type="FunFam" id="2.40.50.140:FF:000051">
    <property type="entry name" value="RNA-binding transcriptional accessory protein"/>
    <property type="match status" value="1"/>
</dbReference>
<evidence type="ECO:0000256" key="2">
    <source>
        <dbReference type="ARBA" id="ARBA00022737"/>
    </source>
</evidence>
<comment type="caution">
    <text evidence="9">The sequence shown here is derived from an EMBL/GenBank/DDBJ whole genome shotgun (WGS) entry which is preliminary data.</text>
</comment>
<evidence type="ECO:0000259" key="8">
    <source>
        <dbReference type="PROSITE" id="PS50126"/>
    </source>
</evidence>
<feature type="domain" description="S1 motif" evidence="8">
    <location>
        <begin position="71"/>
        <end position="134"/>
    </location>
</feature>
<keyword evidence="2" id="KW-0677">Repeat</keyword>
<keyword evidence="5 6" id="KW-0687">Ribonucleoprotein</keyword>
<dbReference type="NCBIfam" id="NF004952">
    <property type="entry name" value="PRK06299.1-2"/>
    <property type="match status" value="1"/>
</dbReference>
<dbReference type="FunFam" id="2.40.50.140:FF:000011">
    <property type="entry name" value="30S ribosomal protein S1"/>
    <property type="match status" value="1"/>
</dbReference>
<proteinExistence type="inferred from homology"/>
<dbReference type="AlphaFoldDB" id="A0A4V2JAG6"/>
<evidence type="ECO:0000256" key="6">
    <source>
        <dbReference type="PIRNR" id="PIRNR002111"/>
    </source>
</evidence>
<dbReference type="RefSeq" id="WP_130962643.1">
    <property type="nucleotide sequence ID" value="NZ_SIRT01000001.1"/>
</dbReference>
<evidence type="ECO:0000313" key="9">
    <source>
        <dbReference type="EMBL" id="TBN06656.1"/>
    </source>
</evidence>
<dbReference type="InterPro" id="IPR035104">
    <property type="entry name" value="Ribosomal_protein_S1-like"/>
</dbReference>
<reference evidence="9 10" key="1">
    <citation type="submission" date="2019-02" db="EMBL/GenBank/DDBJ databases">
        <title>Hyunsoonleella sp., isolated from marine sediment.</title>
        <authorList>
            <person name="Liu B.-T."/>
        </authorList>
    </citation>
    <scope>NUCLEOTIDE SEQUENCE [LARGE SCALE GENOMIC DNA]</scope>
    <source>
        <strain evidence="9 10">T58</strain>
    </source>
</reference>
<gene>
    <name evidence="9" type="ORF">EYD45_01875</name>
</gene>
<evidence type="ECO:0000256" key="3">
    <source>
        <dbReference type="ARBA" id="ARBA00022884"/>
    </source>
</evidence>
<dbReference type="FunFam" id="2.40.50.140:FF:000110">
    <property type="entry name" value="30S ribosomal protein S1"/>
    <property type="match status" value="1"/>
</dbReference>
<comment type="function">
    <text evidence="6">Binds mRNA; thus facilitating recognition of the initiation point. It is needed to translate mRNA with a short Shine-Dalgarno (SD) purine-rich sequence.</text>
</comment>
<dbReference type="PRINTS" id="PR00681">
    <property type="entry name" value="RIBOSOMALS1"/>
</dbReference>
<feature type="domain" description="S1 motif" evidence="8">
    <location>
        <begin position="152"/>
        <end position="218"/>
    </location>
</feature>
<dbReference type="InterPro" id="IPR050437">
    <property type="entry name" value="Ribos_protein_bS1-like"/>
</dbReference>
<dbReference type="PIRSF" id="PIRSF002111">
    <property type="entry name" value="RpsA"/>
    <property type="match status" value="1"/>
</dbReference>
<dbReference type="InterPro" id="IPR003029">
    <property type="entry name" value="S1_domain"/>
</dbReference>
<dbReference type="GO" id="GO:0022627">
    <property type="term" value="C:cytosolic small ribosomal subunit"/>
    <property type="evidence" value="ECO:0007669"/>
    <property type="project" value="TreeGrafter"/>
</dbReference>
<sequence length="610" mass="67954">MAEKAKQAEVEATEAQTAEAPVVSEAQANPEKFLKEFNWHNYQEGIDEVDDKQLEEFEKLVAENFVDTLDDEVVEGTVIHITDRDAIIDINAKSEGVISLNEFRYNPDLKVGDKVEVLIDVREDATGQLVLSHRKARVIKAWDRVNKAHETGEIVNGFVKCRTKGGMIVDVFGIEAFLPGSQIDVKPIRDYDQYVNKTMEFKVVKINHEFKNVVVSHKALIEADIEEQKKEIIGQLEKGQVLEGVVKNITSYGVFIDLGGVDGLVHITDLSWSRINHPNEIVELDQKLNVVILDFDEDKSRIQLGLKQLSKHPWEALGEEVKVGDKVKGKVVVIADYGAFIEVAEGVEGLIHVSEMSWSTHLRSAQDFVSVGDEVEAQILTLDREDRKMSLGIKQLTPDPWTDITAKYPLGSKHTGIVRNFTNFGVFVELEEGIDGLIYISDLSWTKKIKHPSEFCAVGDKLDVIVLELDVEGRKLSLGHKQTTDNPWDKYETEFALNTTHTAAISEIVDKGATIAFNDDIVAFVPQRHLEKEDGSKLKKGEEAEFKIIEFNKEFKRVVASHAAIHKAEEAANIKAAAKKAASAAAEAKPTLGDANDALQALKDKMDGKK</sequence>
<keyword evidence="3 6" id="KW-0694">RNA-binding</keyword>
<keyword evidence="10" id="KW-1185">Reference proteome</keyword>
<feature type="domain" description="S1 motif" evidence="8">
    <location>
        <begin position="498"/>
        <end position="563"/>
    </location>
</feature>
<name>A0A4V2JAG6_9FLAO</name>
<dbReference type="PANTHER" id="PTHR10724">
    <property type="entry name" value="30S RIBOSOMAL PROTEIN S1"/>
    <property type="match status" value="1"/>
</dbReference>
<comment type="similarity">
    <text evidence="1 6">Belongs to the bacterial ribosomal protein bS1 family.</text>
</comment>
<dbReference type="CDD" id="cd05688">
    <property type="entry name" value="S1_RPS1_repeat_ec3"/>
    <property type="match status" value="1"/>
</dbReference>
<dbReference type="GO" id="GO:0003729">
    <property type="term" value="F:mRNA binding"/>
    <property type="evidence" value="ECO:0007669"/>
    <property type="project" value="TreeGrafter"/>
</dbReference>
<dbReference type="GO" id="GO:0003735">
    <property type="term" value="F:structural constituent of ribosome"/>
    <property type="evidence" value="ECO:0007669"/>
    <property type="project" value="InterPro"/>
</dbReference>
<dbReference type="PANTHER" id="PTHR10724:SF7">
    <property type="entry name" value="SMALL RIBOSOMAL SUBUNIT PROTEIN BS1C"/>
    <property type="match status" value="1"/>
</dbReference>
<evidence type="ECO:0000256" key="5">
    <source>
        <dbReference type="ARBA" id="ARBA00023274"/>
    </source>
</evidence>
<feature type="domain" description="S1 motif" evidence="8">
    <location>
        <begin position="411"/>
        <end position="481"/>
    </location>
</feature>
<feature type="domain" description="S1 motif" evidence="8">
    <location>
        <begin position="324"/>
        <end position="394"/>
    </location>
</feature>
<feature type="region of interest" description="Disordered" evidence="7">
    <location>
        <begin position="1"/>
        <end position="25"/>
    </location>
</feature>
<keyword evidence="4 6" id="KW-0689">Ribosomal protein</keyword>
<evidence type="ECO:0000256" key="7">
    <source>
        <dbReference type="SAM" id="MobiDB-lite"/>
    </source>
</evidence>
<evidence type="ECO:0000313" key="10">
    <source>
        <dbReference type="Proteomes" id="UP000291142"/>
    </source>
</evidence>
<dbReference type="InterPro" id="IPR012340">
    <property type="entry name" value="NA-bd_OB-fold"/>
</dbReference>
<dbReference type="Pfam" id="PF00575">
    <property type="entry name" value="S1"/>
    <property type="match status" value="6"/>
</dbReference>
<organism evidence="9 10">
    <name type="scientific">Hyunsoonleella flava</name>
    <dbReference type="NCBI Taxonomy" id="2527939"/>
    <lineage>
        <taxon>Bacteria</taxon>
        <taxon>Pseudomonadati</taxon>
        <taxon>Bacteroidota</taxon>
        <taxon>Flavobacteriia</taxon>
        <taxon>Flavobacteriales</taxon>
        <taxon>Flavobacteriaceae</taxon>
    </lineage>
</organism>
<dbReference type="OrthoDB" id="9804077at2"/>
<dbReference type="PROSITE" id="PS50126">
    <property type="entry name" value="S1"/>
    <property type="match status" value="6"/>
</dbReference>
<dbReference type="Gene3D" id="2.40.50.140">
    <property type="entry name" value="Nucleic acid-binding proteins"/>
    <property type="match status" value="6"/>
</dbReference>
<dbReference type="CDD" id="cd04465">
    <property type="entry name" value="S1_RPS1_repeat_ec2_hs2"/>
    <property type="match status" value="1"/>
</dbReference>
<evidence type="ECO:0000256" key="1">
    <source>
        <dbReference type="ARBA" id="ARBA00006767"/>
    </source>
</evidence>
<feature type="domain" description="S1 motif" evidence="8">
    <location>
        <begin position="239"/>
        <end position="307"/>
    </location>
</feature>
<protein>
    <recommendedName>
        <fullName evidence="6">30S ribosomal protein S1</fullName>
    </recommendedName>
</protein>
<dbReference type="SUPFAM" id="SSF50249">
    <property type="entry name" value="Nucleic acid-binding proteins"/>
    <property type="match status" value="6"/>
</dbReference>
<dbReference type="Proteomes" id="UP000291142">
    <property type="component" value="Unassembled WGS sequence"/>
</dbReference>